<dbReference type="CDD" id="cd05930">
    <property type="entry name" value="A_NRPS"/>
    <property type="match status" value="1"/>
</dbReference>
<dbReference type="Pfam" id="PF13193">
    <property type="entry name" value="AMP-binding_C"/>
    <property type="match status" value="1"/>
</dbReference>
<dbReference type="PROSITE" id="PS50075">
    <property type="entry name" value="CARRIER"/>
    <property type="match status" value="3"/>
</dbReference>
<dbReference type="InterPro" id="IPR001242">
    <property type="entry name" value="Condensation_dom"/>
</dbReference>
<dbReference type="InterPro" id="IPR000873">
    <property type="entry name" value="AMP-dep_synth/lig_dom"/>
</dbReference>
<feature type="domain" description="Carrier" evidence="4">
    <location>
        <begin position="934"/>
        <end position="1008"/>
    </location>
</feature>
<dbReference type="PANTHER" id="PTHR45527">
    <property type="entry name" value="NONRIBOSOMAL PEPTIDE SYNTHETASE"/>
    <property type="match status" value="1"/>
</dbReference>
<evidence type="ECO:0000256" key="3">
    <source>
        <dbReference type="ARBA" id="ARBA00022553"/>
    </source>
</evidence>
<dbReference type="InterPro" id="IPR009081">
    <property type="entry name" value="PP-bd_ACP"/>
</dbReference>
<dbReference type="Gene3D" id="3.30.559.30">
    <property type="entry name" value="Nonribosomal peptide synthetase, condensation domain"/>
    <property type="match status" value="4"/>
</dbReference>
<accession>A0ABV3PC68</accession>
<protein>
    <submittedName>
        <fullName evidence="5">Condensation domain-containing protein</fullName>
    </submittedName>
</protein>
<dbReference type="Proteomes" id="UP001555826">
    <property type="component" value="Unassembled WGS sequence"/>
</dbReference>
<dbReference type="InterPro" id="IPR020806">
    <property type="entry name" value="PKS_PP-bd"/>
</dbReference>
<comment type="caution">
    <text evidence="5">The sequence shown here is derived from an EMBL/GenBank/DDBJ whole genome shotgun (WGS) entry which is preliminary data.</text>
</comment>
<gene>
    <name evidence="5" type="ORF">AB1207_20995</name>
</gene>
<dbReference type="Gene3D" id="3.30.559.10">
    <property type="entry name" value="Chloramphenicol acetyltransferase-like domain"/>
    <property type="match status" value="4"/>
</dbReference>
<feature type="domain" description="Carrier" evidence="4">
    <location>
        <begin position="1480"/>
        <end position="1553"/>
    </location>
</feature>
<dbReference type="SUPFAM" id="SSF52777">
    <property type="entry name" value="CoA-dependent acyltransferases"/>
    <property type="match status" value="8"/>
</dbReference>
<dbReference type="Gene3D" id="3.30.300.30">
    <property type="match status" value="1"/>
</dbReference>
<proteinExistence type="predicted"/>
<dbReference type="InterPro" id="IPR042099">
    <property type="entry name" value="ANL_N_sf"/>
</dbReference>
<dbReference type="PROSITE" id="PS00455">
    <property type="entry name" value="AMP_BINDING"/>
    <property type="match status" value="1"/>
</dbReference>
<reference evidence="5 6" key="1">
    <citation type="submission" date="2024-07" db="EMBL/GenBank/DDBJ databases">
        <authorList>
            <person name="Thanompreechachai J."/>
            <person name="Duangmal K."/>
        </authorList>
    </citation>
    <scope>NUCLEOTIDE SEQUENCE [LARGE SCALE GENOMIC DNA]</scope>
    <source>
        <strain evidence="5 6">KCTC 19886</strain>
    </source>
</reference>
<dbReference type="InterPro" id="IPR045851">
    <property type="entry name" value="AMP-bd_C_sf"/>
</dbReference>
<dbReference type="InterPro" id="IPR006162">
    <property type="entry name" value="Ppantetheine_attach_site"/>
</dbReference>
<dbReference type="RefSeq" id="WP_367640494.1">
    <property type="nucleotide sequence ID" value="NZ_JBFNQN010000016.1"/>
</dbReference>
<evidence type="ECO:0000313" key="6">
    <source>
        <dbReference type="Proteomes" id="UP001555826"/>
    </source>
</evidence>
<dbReference type="InterPro" id="IPR020845">
    <property type="entry name" value="AMP-binding_CS"/>
</dbReference>
<name>A0ABV3PC68_9ACTN</name>
<dbReference type="InterPro" id="IPR036736">
    <property type="entry name" value="ACP-like_sf"/>
</dbReference>
<comment type="cofactor">
    <cofactor evidence="1">
        <name>pantetheine 4'-phosphate</name>
        <dbReference type="ChEBI" id="CHEBI:47942"/>
    </cofactor>
</comment>
<dbReference type="Gene3D" id="1.10.1200.10">
    <property type="entry name" value="ACP-like"/>
    <property type="match status" value="3"/>
</dbReference>
<evidence type="ECO:0000256" key="1">
    <source>
        <dbReference type="ARBA" id="ARBA00001957"/>
    </source>
</evidence>
<evidence type="ECO:0000313" key="5">
    <source>
        <dbReference type="EMBL" id="MEW9267236.1"/>
    </source>
</evidence>
<sequence>MTSPTGPLVWPTTPLQRGLLALAETRPDDPYTGQAVVRIRGSLPAGALRRAVEGLVADEPQLHAGFVVADELEAVQFVEPGTTPRFRTVVLDDPANLAADLARTRAADLAAGFALDAPPLVRWTHLEAGEESALVVTAHHTVLDAWSMPLLAGEVARRLTAEVPGPHDVPAAPGARYDDHLGWLAAQDSSAAEEFWVRHLGHLTGTPGTPAPSPRGARRRLRATVRPSRGEAWDGLTAADRARTCWGLALDAVTGSTGTPFAVPVSGRDPQVAGVQTAIGLFTDSVLVADPTTPASTLLDVTRAGADRWRASLPHHHVGTSGILRALRSPELATSLLAVETPEPPRAWRVGPATLQLEDVEDDTHYPFALTVRPGADGWELLLDHTGPGTTARRLLHAVAAFLVAEPHVTVAAVPVLDAADDDALQRNGIGPAVESAVPPLLPQRWAEVAARCADRDLLVTAGPGGETSRQTGADLARAVDALRADVLAALPAGPGRRRTVAVSVPRGNRTVEAVLAVLTAGAAVLVLDPALPAVRRADVLAGAGALALVTADAVVPLHDGPRGAVAVVPGPDDVAAVVLTSGSTGTPKPVAVPHRALAHLCARQLTGLHPAHPVQVAHTAAFHFDAQWDALLALFGGHTVHVLAEDLFLDPFALAQHVRDHAIAYLDLTPTVWSALLAADAFTELPAVCVVGGEAFGPDLWTRMRDLAARTGSRVLNLYGPTEATVDAFAADVRDADVPVVGTPVGVTGAVVLDAWLRLVPPGTDGELYLAGEQLAHGYRGLPARTAERFVANPFPHVPGDRLYRTGDRARWDEDGRLHVAGRTDDQISLHGLRIEPGEVEHALAAHPGVSRAVVLAPQVGRGRRLVAWVVPAGAHPDPAALRAWCAERLPAHLVPRDVLVVDDLPLTRNGKLDRAALPLPGAVPAGPTSASGGEGVVARVVAEAFTEVLGVPAVGAHDDFFALGGDSISAVRVAARLRAAGWSLRPADVLVARTPAAVAAHAVPETADPVATGPSTSPEVPDLVPLDPAVRAELATHVRDAVTGSPALQAVWPLTPTQLGVHVDGRRAARDPYRTTVLLRLHDPAGRVDETAVRRAVAGLFARHPALRTGVWQGPLHEPVAFVVERVEFPLDVVRVPGPVGDDLLDRVQRTELDRPVDPAAARLAGATWIAGENSPTSFLVLSLHHLLADGWSLPVLADELRRDLDGEDLAAETGGFPDHLRTVAALDRDALAQSWRSELAGAEPTLLGGGRSADTDRVVRRQRTLTAERTAALRSGARDRGASVAAVAQAAWAHVLAARTGRRDVCWALTSAGRGADVPATAVGMFVTTRVLRAGTASATLVRDVADATARTEEAAVLGLGGVERATGRLADTLVVVENYPVAPTQGDGLAVTLVEGRDATTFPVTATLFPGPGDLRFELEVDPELLGGDAGAELLDAWVSAVEALAAGRVPDLALTQVVPTGDAPGPEHPVSRDDGADPDLARRVAEVVAQVLGAAAGLDDDFFAAGGDSISAVHLVGALRAASIVVGIADVFAARTPRALAALARAVETSAGPRDGVPVPTPALAWFAGLGRAADVAALRGFQQLRVVDLPAGTGVADLAAAATELLARHEALRLRTEPDLRVTAPRPAVVAAAPVAELDTALAAAAATIDHTTGDLVRWVVTDPGGPTPRLAVAAHHVAVDPVSWAVLLDELRVLLEGGTLPPAPSFTAWTHAQQRAVDVARDHRAHWQRELRPCRPLVEVPADLGTAGDATTREVVLDPLRSRRFLDLVARGWRPDAVLLAALTSARADDLLVELEGHGRPTALPADDPRETADASAVGWFTATWPVRLPGRDPSRSLADHVAATARAVLSSAALGPDAGVLQHLDPASADLATAVAANPAQVLVNWLGREVPAGPEHHPWRTSADAAALEDRLGLHAGLPVSHAWELNAWATTRDFEPAVVARWQVAAPLRHRAGDVLDRWLADLETLLDVVLDTGTNPPSAVHDAVGLGTGELSRLAADVPALQAVWPLTPVQRGMVFHAGDGPDRYTSHVELRLGGGLDADRLRTALAETVAAHPQLRCRVADTTSGPVLVSVAAVDVPWSVHDVPGGADAGLDAHRRADLAEPYDLRTGPLLRARLVSTAPDEHVLLLGSHHLLLDGWSVPALVDELLGRYAGTWRAAAEDVVRGAFATAVARRAANPGSLPRWRNLLTPVAADLVPLLPPGFDDGEPVAVATADLPPRALTSAARACGATPAAVLAAAWSIVLSALSGRKTVSPGVVVSGRDAGSQDVLGMFVDTVPLVARCRGRVEDLVRDLAGQTLHAGAQAPVGLAALAGALGRAPWTDTLLVVENYPGGGTERAATAAGLDLRDVTGRDGTHYALTLTLEDTREDTGDTGALRLEHHPRLLSAAEAVDVLSAVADVVVRAADPAAEVADVLPRSRFAAVAARWDALRDASTGTGPVEQVQAVFAELFGRTVDEDEDFFALGGDSVLAMSLVSGLRTRGWSVRPSAVFTAPSPAALAALAAPLAPPPTTVPPAAPLVDLDAGATAALDRLLRNLG</sequence>
<dbReference type="SUPFAM" id="SSF47336">
    <property type="entry name" value="ACP-like"/>
    <property type="match status" value="3"/>
</dbReference>
<dbReference type="SMART" id="SM00823">
    <property type="entry name" value="PKS_PP"/>
    <property type="match status" value="3"/>
</dbReference>
<keyword evidence="6" id="KW-1185">Reference proteome</keyword>
<dbReference type="EMBL" id="JBFNQN010000016">
    <property type="protein sequence ID" value="MEW9267236.1"/>
    <property type="molecule type" value="Genomic_DNA"/>
</dbReference>
<dbReference type="Pfam" id="PF00550">
    <property type="entry name" value="PP-binding"/>
    <property type="match status" value="3"/>
</dbReference>
<dbReference type="SUPFAM" id="SSF56801">
    <property type="entry name" value="Acetyl-CoA synthetase-like"/>
    <property type="match status" value="1"/>
</dbReference>
<evidence type="ECO:0000256" key="2">
    <source>
        <dbReference type="ARBA" id="ARBA00022450"/>
    </source>
</evidence>
<keyword evidence="2" id="KW-0596">Phosphopantetheine</keyword>
<dbReference type="InterPro" id="IPR025110">
    <property type="entry name" value="AMP-bd_C"/>
</dbReference>
<dbReference type="Gene3D" id="3.40.50.12780">
    <property type="entry name" value="N-terminal domain of ligase-like"/>
    <property type="match status" value="1"/>
</dbReference>
<keyword evidence="3" id="KW-0597">Phosphoprotein</keyword>
<dbReference type="Pfam" id="PF00501">
    <property type="entry name" value="AMP-binding"/>
    <property type="match status" value="1"/>
</dbReference>
<organism evidence="5 6">
    <name type="scientific">Kineococcus endophyticus</name>
    <dbReference type="NCBI Taxonomy" id="1181883"/>
    <lineage>
        <taxon>Bacteria</taxon>
        <taxon>Bacillati</taxon>
        <taxon>Actinomycetota</taxon>
        <taxon>Actinomycetes</taxon>
        <taxon>Kineosporiales</taxon>
        <taxon>Kineosporiaceae</taxon>
        <taxon>Kineococcus</taxon>
    </lineage>
</organism>
<dbReference type="InterPro" id="IPR023213">
    <property type="entry name" value="CAT-like_dom_sf"/>
</dbReference>
<feature type="domain" description="Carrier" evidence="4">
    <location>
        <begin position="2446"/>
        <end position="2519"/>
    </location>
</feature>
<evidence type="ECO:0000259" key="4">
    <source>
        <dbReference type="PROSITE" id="PS50075"/>
    </source>
</evidence>
<dbReference type="Pfam" id="PF00668">
    <property type="entry name" value="Condensation"/>
    <property type="match status" value="5"/>
</dbReference>
<dbReference type="PROSITE" id="PS00012">
    <property type="entry name" value="PHOSPHOPANTETHEINE"/>
    <property type="match status" value="2"/>
</dbReference>
<dbReference type="PANTHER" id="PTHR45527:SF1">
    <property type="entry name" value="FATTY ACID SYNTHASE"/>
    <property type="match status" value="1"/>
</dbReference>